<dbReference type="GO" id="GO:0016853">
    <property type="term" value="F:isomerase activity"/>
    <property type="evidence" value="ECO:0007669"/>
    <property type="project" value="UniProtKB-KW"/>
</dbReference>
<dbReference type="SUPFAM" id="SSF52096">
    <property type="entry name" value="ClpP/crotonase"/>
    <property type="match status" value="1"/>
</dbReference>
<dbReference type="OrthoDB" id="5365311at2"/>
<dbReference type="EMBL" id="CP002629">
    <property type="protein sequence ID" value="AEB10650.1"/>
    <property type="molecule type" value="Genomic_DNA"/>
</dbReference>
<dbReference type="STRING" id="880072.Desac_2850"/>
<dbReference type="Proteomes" id="UP000000483">
    <property type="component" value="Chromosome"/>
</dbReference>
<dbReference type="InterPro" id="IPR029045">
    <property type="entry name" value="ClpP/crotonase-like_dom_sf"/>
</dbReference>
<dbReference type="PANTHER" id="PTHR11941">
    <property type="entry name" value="ENOYL-COA HYDRATASE-RELATED"/>
    <property type="match status" value="1"/>
</dbReference>
<name>F2NIV6_DESAR</name>
<evidence type="ECO:0000313" key="1">
    <source>
        <dbReference type="EMBL" id="AEB10650.1"/>
    </source>
</evidence>
<sequence length="250" mass="27578">MSWVTSTVGNGIATVCMQRGKVNALNELMVGELQQAFQDLKADSSVKAVILTGSGKFFSFGFDIPEFISYPRNAFEAYIQRFSRFCNDLFLFPKPLVVALNGHTIAGGCVLAIAGDARIMVSGKAKISLNEITFGSTVFPSIMAQLQYWVGSRQAQAMLFSGEMYSAEAALAMGLVDQVVEEADIIPVSRLEAMELAEQDTTAFASLKKLLRRPHVEAMQPYEAASIQEFLDIWYSPATREKLKQIQIHE</sequence>
<dbReference type="AlphaFoldDB" id="F2NIV6"/>
<organism evidence="1 2">
    <name type="scientific">Desulfobacca acetoxidans (strain ATCC 700848 / DSM 11109 / ASRB2)</name>
    <dbReference type="NCBI Taxonomy" id="880072"/>
    <lineage>
        <taxon>Bacteria</taxon>
        <taxon>Pseudomonadati</taxon>
        <taxon>Thermodesulfobacteriota</taxon>
        <taxon>Desulfobaccia</taxon>
        <taxon>Desulfobaccales</taxon>
        <taxon>Desulfobaccaceae</taxon>
        <taxon>Desulfobacca</taxon>
    </lineage>
</organism>
<evidence type="ECO:0000313" key="2">
    <source>
        <dbReference type="Proteomes" id="UP000000483"/>
    </source>
</evidence>
<dbReference type="GO" id="GO:0006635">
    <property type="term" value="P:fatty acid beta-oxidation"/>
    <property type="evidence" value="ECO:0007669"/>
    <property type="project" value="TreeGrafter"/>
</dbReference>
<gene>
    <name evidence="1" type="ordered locus">Desac_2850</name>
</gene>
<proteinExistence type="predicted"/>
<reference evidence="1 2" key="1">
    <citation type="journal article" date="2011" name="Stand. Genomic Sci.">
        <title>Complete genome sequence of the acetate-degrading sulfate reducer Desulfobacca acetoxidans type strain (ASRB2).</title>
        <authorList>
            <person name="Goker M."/>
            <person name="Teshima H."/>
            <person name="Lapidus A."/>
            <person name="Nolan M."/>
            <person name="Lucas S."/>
            <person name="Hammon N."/>
            <person name="Deshpande S."/>
            <person name="Cheng J.F."/>
            <person name="Tapia R."/>
            <person name="Han C."/>
            <person name="Goodwin L."/>
            <person name="Pitluck S."/>
            <person name="Huntemann M."/>
            <person name="Liolios K."/>
            <person name="Ivanova N."/>
            <person name="Pagani I."/>
            <person name="Mavromatis K."/>
            <person name="Ovchinikova G."/>
            <person name="Pati A."/>
            <person name="Chen A."/>
            <person name="Palaniappan K."/>
            <person name="Land M."/>
            <person name="Hauser L."/>
            <person name="Brambilla E.M."/>
            <person name="Rohde M."/>
            <person name="Spring S."/>
            <person name="Detter J.C."/>
            <person name="Woyke T."/>
            <person name="Bristow J."/>
            <person name="Eisen J.A."/>
            <person name="Markowitz V."/>
            <person name="Hugenholtz P."/>
            <person name="Kyrpides N.C."/>
            <person name="Klenk H.P."/>
        </authorList>
    </citation>
    <scope>NUCLEOTIDE SEQUENCE [LARGE SCALE GENOMIC DNA]</scope>
    <source>
        <strain evidence="2">ATCC 700848 / DSM 11109 / ASRB2</strain>
    </source>
</reference>
<accession>F2NIV6</accession>
<reference evidence="2" key="2">
    <citation type="submission" date="2011-03" db="EMBL/GenBank/DDBJ databases">
        <title>The complete genome of Desulfobacca acetoxidans DSM 11109.</title>
        <authorList>
            <consortium name="US DOE Joint Genome Institute (JGI-PGF)"/>
            <person name="Lucas S."/>
            <person name="Copeland A."/>
            <person name="Lapidus A."/>
            <person name="Bruce D."/>
            <person name="Goodwin L."/>
            <person name="Pitluck S."/>
            <person name="Peters L."/>
            <person name="Kyrpides N."/>
            <person name="Mavromatis K."/>
            <person name="Ivanova N."/>
            <person name="Ovchinnikova G."/>
            <person name="Teshima H."/>
            <person name="Detter J.C."/>
            <person name="Han C."/>
            <person name="Land M."/>
            <person name="Hauser L."/>
            <person name="Markowitz V."/>
            <person name="Cheng J.-F."/>
            <person name="Hugenholtz P."/>
            <person name="Woyke T."/>
            <person name="Wu D."/>
            <person name="Spring S."/>
            <person name="Schueler E."/>
            <person name="Brambilla E."/>
            <person name="Klenk H.-P."/>
            <person name="Eisen J.A."/>
        </authorList>
    </citation>
    <scope>NUCLEOTIDE SEQUENCE [LARGE SCALE GENOMIC DNA]</scope>
    <source>
        <strain evidence="2">ATCC 700848 / DSM 11109 / ASRB2</strain>
    </source>
</reference>
<dbReference type="Pfam" id="PF00378">
    <property type="entry name" value="ECH_1"/>
    <property type="match status" value="1"/>
</dbReference>
<keyword evidence="2" id="KW-1185">Reference proteome</keyword>
<dbReference type="CDD" id="cd06558">
    <property type="entry name" value="crotonase-like"/>
    <property type="match status" value="1"/>
</dbReference>
<protein>
    <submittedName>
        <fullName evidence="1">Enoyl-CoA hydratase/isomerase</fullName>
    </submittedName>
</protein>
<dbReference type="InterPro" id="IPR001753">
    <property type="entry name" value="Enoyl-CoA_hydra/iso"/>
</dbReference>
<keyword evidence="1" id="KW-0413">Isomerase</keyword>
<dbReference type="KEGG" id="dao:Desac_2850"/>
<dbReference type="eggNOG" id="COG1024">
    <property type="taxonomic scope" value="Bacteria"/>
</dbReference>
<dbReference type="RefSeq" id="WP_013707759.1">
    <property type="nucleotide sequence ID" value="NC_015388.1"/>
</dbReference>
<dbReference type="Gene3D" id="3.90.226.10">
    <property type="entry name" value="2-enoyl-CoA Hydratase, Chain A, domain 1"/>
    <property type="match status" value="1"/>
</dbReference>
<dbReference type="HOGENOM" id="CLU_009834_7_5_7"/>
<dbReference type="PANTHER" id="PTHR11941:SF54">
    <property type="entry name" value="ENOYL-COA HYDRATASE, MITOCHONDRIAL"/>
    <property type="match status" value="1"/>
</dbReference>